<dbReference type="Pfam" id="PF23598">
    <property type="entry name" value="LRR_14"/>
    <property type="match status" value="1"/>
</dbReference>
<dbReference type="InterPro" id="IPR013210">
    <property type="entry name" value="LRR_N_plant-typ"/>
</dbReference>
<dbReference type="EC" id="3.5.1.98" evidence="12"/>
<dbReference type="Proteomes" id="UP000215914">
    <property type="component" value="Unassembled WGS sequence"/>
</dbReference>
<dbReference type="InterPro" id="IPR055414">
    <property type="entry name" value="LRR_R13L4/SHOC2-like"/>
</dbReference>
<evidence type="ECO:0000259" key="11">
    <source>
        <dbReference type="Pfam" id="PF23598"/>
    </source>
</evidence>
<sequence length="271" mass="30172">MENQWSLGLHLIFVTTILAANINPCLGAQNTTVACFEHERLALLKFKHSVIDDYDMLSSWIGNDCCRWDKVTCNGVTGNVESLILRGTLSFSLQEFLLGKEVSISLGDLSHLKYLDLSMNDFQGSQIPKFIGSLKQLTYLNLSNAKFSGIIPHHIGNLSSLTTLDLSSFYEKELVADDMIWISGLKSLEHLHLNVVNLSGAKNLDIVLYMIPSLKEVSLSACGISNADLGPLHNSSTSLSNIKHLDLSYNYFKGELPHFFRNMTSLQFLDL</sequence>
<evidence type="ECO:0000256" key="6">
    <source>
        <dbReference type="ARBA" id="ARBA00022989"/>
    </source>
</evidence>
<feature type="domain" description="Leucine-rich repeat-containing N-terminal plant-type" evidence="10">
    <location>
        <begin position="38"/>
        <end position="74"/>
    </location>
</feature>
<dbReference type="Gramene" id="mRNA:HanXRQr2_Chr10g0421351">
    <property type="protein sequence ID" value="CDS:HanXRQr2_Chr10g0421351.1"/>
    <property type="gene ID" value="HanXRQr2_Chr10g0421351"/>
</dbReference>
<keyword evidence="7" id="KW-0472">Membrane</keyword>
<feature type="signal peptide" evidence="9">
    <location>
        <begin position="1"/>
        <end position="27"/>
    </location>
</feature>
<dbReference type="GO" id="GO:0141221">
    <property type="term" value="F:histone deacetylase activity, hydrolytic mechanism"/>
    <property type="evidence" value="ECO:0007669"/>
    <property type="project" value="UniProtKB-EC"/>
</dbReference>
<protein>
    <submittedName>
        <fullName evidence="12">Histone deacetylase</fullName>
        <ecNumber evidence="12">3.5.1.98</ecNumber>
    </submittedName>
</protein>
<proteinExistence type="predicted"/>
<evidence type="ECO:0000256" key="3">
    <source>
        <dbReference type="ARBA" id="ARBA00022692"/>
    </source>
</evidence>
<keyword evidence="3" id="KW-0812">Transmembrane</keyword>
<dbReference type="InterPro" id="IPR046956">
    <property type="entry name" value="RLP23-like"/>
</dbReference>
<feature type="domain" description="Disease resistance R13L4/SHOC-2-like LRR" evidence="11">
    <location>
        <begin position="105"/>
        <end position="253"/>
    </location>
</feature>
<comment type="subcellular location">
    <subcellularLocation>
        <location evidence="1">Membrane</location>
        <topology evidence="1">Single-pass type I membrane protein</topology>
    </subcellularLocation>
</comment>
<dbReference type="Gene3D" id="3.80.10.10">
    <property type="entry name" value="Ribonuclease Inhibitor"/>
    <property type="match status" value="2"/>
</dbReference>
<reference evidence="12" key="1">
    <citation type="journal article" date="2017" name="Nature">
        <title>The sunflower genome provides insights into oil metabolism, flowering and Asterid evolution.</title>
        <authorList>
            <person name="Badouin H."/>
            <person name="Gouzy J."/>
            <person name="Grassa C.J."/>
            <person name="Murat F."/>
            <person name="Staton S.E."/>
            <person name="Cottret L."/>
            <person name="Lelandais-Briere C."/>
            <person name="Owens G.L."/>
            <person name="Carrere S."/>
            <person name="Mayjonade B."/>
            <person name="Legrand L."/>
            <person name="Gill N."/>
            <person name="Kane N.C."/>
            <person name="Bowers J.E."/>
            <person name="Hubner S."/>
            <person name="Bellec A."/>
            <person name="Berard A."/>
            <person name="Berges H."/>
            <person name="Blanchet N."/>
            <person name="Boniface M.C."/>
            <person name="Brunel D."/>
            <person name="Catrice O."/>
            <person name="Chaidir N."/>
            <person name="Claudel C."/>
            <person name="Donnadieu C."/>
            <person name="Faraut T."/>
            <person name="Fievet G."/>
            <person name="Helmstetter N."/>
            <person name="King M."/>
            <person name="Knapp S.J."/>
            <person name="Lai Z."/>
            <person name="Le Paslier M.C."/>
            <person name="Lippi Y."/>
            <person name="Lorenzon L."/>
            <person name="Mandel J.R."/>
            <person name="Marage G."/>
            <person name="Marchand G."/>
            <person name="Marquand E."/>
            <person name="Bret-Mestries E."/>
            <person name="Morien E."/>
            <person name="Nambeesan S."/>
            <person name="Nguyen T."/>
            <person name="Pegot-Espagnet P."/>
            <person name="Pouilly N."/>
            <person name="Raftis F."/>
            <person name="Sallet E."/>
            <person name="Schiex T."/>
            <person name="Thomas J."/>
            <person name="Vandecasteele C."/>
            <person name="Vares D."/>
            <person name="Vear F."/>
            <person name="Vautrin S."/>
            <person name="Crespi M."/>
            <person name="Mangin B."/>
            <person name="Burke J.M."/>
            <person name="Salse J."/>
            <person name="Munos S."/>
            <person name="Vincourt P."/>
            <person name="Rieseberg L.H."/>
            <person name="Langlade N.B."/>
        </authorList>
    </citation>
    <scope>NUCLEOTIDE SEQUENCE</scope>
    <source>
        <tissue evidence="12">Leaves</tissue>
    </source>
</reference>
<comment type="caution">
    <text evidence="12">The sequence shown here is derived from an EMBL/GenBank/DDBJ whole genome shotgun (WGS) entry which is preliminary data.</text>
</comment>
<keyword evidence="2" id="KW-0433">Leucine-rich repeat</keyword>
<dbReference type="PANTHER" id="PTHR48063:SF106">
    <property type="entry name" value="LEUCINE-RICH REPEAT DOMAIN, L DOMAIN-LIKE PROTEIN-RELATED"/>
    <property type="match status" value="1"/>
</dbReference>
<keyword evidence="13" id="KW-1185">Reference proteome</keyword>
<organism evidence="12 13">
    <name type="scientific">Helianthus annuus</name>
    <name type="common">Common sunflower</name>
    <dbReference type="NCBI Taxonomy" id="4232"/>
    <lineage>
        <taxon>Eukaryota</taxon>
        <taxon>Viridiplantae</taxon>
        <taxon>Streptophyta</taxon>
        <taxon>Embryophyta</taxon>
        <taxon>Tracheophyta</taxon>
        <taxon>Spermatophyta</taxon>
        <taxon>Magnoliopsida</taxon>
        <taxon>eudicotyledons</taxon>
        <taxon>Gunneridae</taxon>
        <taxon>Pentapetalae</taxon>
        <taxon>asterids</taxon>
        <taxon>campanulids</taxon>
        <taxon>Asterales</taxon>
        <taxon>Asteraceae</taxon>
        <taxon>Asteroideae</taxon>
        <taxon>Heliantheae alliance</taxon>
        <taxon>Heliantheae</taxon>
        <taxon>Helianthus</taxon>
    </lineage>
</organism>
<keyword evidence="5" id="KW-0677">Repeat</keyword>
<dbReference type="AlphaFoldDB" id="A0A9K3HUD1"/>
<keyword evidence="6" id="KW-1133">Transmembrane helix</keyword>
<dbReference type="SUPFAM" id="SSF52058">
    <property type="entry name" value="L domain-like"/>
    <property type="match status" value="1"/>
</dbReference>
<evidence type="ECO:0000256" key="8">
    <source>
        <dbReference type="ARBA" id="ARBA00023180"/>
    </source>
</evidence>
<evidence type="ECO:0000256" key="1">
    <source>
        <dbReference type="ARBA" id="ARBA00004479"/>
    </source>
</evidence>
<dbReference type="InterPro" id="IPR032675">
    <property type="entry name" value="LRR_dom_sf"/>
</dbReference>
<dbReference type="GO" id="GO:0016020">
    <property type="term" value="C:membrane"/>
    <property type="evidence" value="ECO:0007669"/>
    <property type="project" value="UniProtKB-SubCell"/>
</dbReference>
<reference evidence="12" key="2">
    <citation type="submission" date="2020-06" db="EMBL/GenBank/DDBJ databases">
        <title>Helianthus annuus Genome sequencing and assembly Release 2.</title>
        <authorList>
            <person name="Gouzy J."/>
            <person name="Langlade N."/>
            <person name="Munos S."/>
        </authorList>
    </citation>
    <scope>NUCLEOTIDE SEQUENCE</scope>
    <source>
        <tissue evidence="12">Leaves</tissue>
    </source>
</reference>
<evidence type="ECO:0000313" key="13">
    <source>
        <dbReference type="Proteomes" id="UP000215914"/>
    </source>
</evidence>
<feature type="chain" id="PRO_5039909866" evidence="9">
    <location>
        <begin position="28"/>
        <end position="271"/>
    </location>
</feature>
<evidence type="ECO:0000313" key="12">
    <source>
        <dbReference type="EMBL" id="KAF5784818.1"/>
    </source>
</evidence>
<keyword evidence="8" id="KW-0325">Glycoprotein</keyword>
<evidence type="ECO:0000256" key="9">
    <source>
        <dbReference type="SAM" id="SignalP"/>
    </source>
</evidence>
<evidence type="ECO:0000256" key="2">
    <source>
        <dbReference type="ARBA" id="ARBA00022614"/>
    </source>
</evidence>
<name>A0A9K3HUD1_HELAN</name>
<keyword evidence="4 9" id="KW-0732">Signal</keyword>
<evidence type="ECO:0000256" key="7">
    <source>
        <dbReference type="ARBA" id="ARBA00023136"/>
    </source>
</evidence>
<dbReference type="FunFam" id="3.80.10.10:FF:000129">
    <property type="entry name" value="Leucine-rich repeat receptor-like kinase"/>
    <property type="match status" value="1"/>
</dbReference>
<accession>A0A9K3HUD1</accession>
<evidence type="ECO:0000259" key="10">
    <source>
        <dbReference type="Pfam" id="PF08263"/>
    </source>
</evidence>
<dbReference type="Pfam" id="PF08263">
    <property type="entry name" value="LRRNT_2"/>
    <property type="match status" value="1"/>
</dbReference>
<evidence type="ECO:0000256" key="5">
    <source>
        <dbReference type="ARBA" id="ARBA00022737"/>
    </source>
</evidence>
<dbReference type="EMBL" id="MNCJ02000325">
    <property type="protein sequence ID" value="KAF5784818.1"/>
    <property type="molecule type" value="Genomic_DNA"/>
</dbReference>
<keyword evidence="12" id="KW-0378">Hydrolase</keyword>
<gene>
    <name evidence="12" type="ORF">HanXRQr2_Chr10g0421351</name>
</gene>
<evidence type="ECO:0000256" key="4">
    <source>
        <dbReference type="ARBA" id="ARBA00022729"/>
    </source>
</evidence>
<dbReference type="PANTHER" id="PTHR48063">
    <property type="entry name" value="LRR RECEPTOR-LIKE KINASE"/>
    <property type="match status" value="1"/>
</dbReference>